<dbReference type="GO" id="GO:0016740">
    <property type="term" value="F:transferase activity"/>
    <property type="evidence" value="ECO:0007669"/>
    <property type="project" value="UniProtKB-KW"/>
</dbReference>
<keyword evidence="3" id="KW-1185">Reference proteome</keyword>
<reference evidence="2 3" key="1">
    <citation type="submission" date="2019-02" db="EMBL/GenBank/DDBJ databases">
        <title>Polymorphobacter sp. isolated from the lake at the Tibet of China.</title>
        <authorList>
            <person name="Li A."/>
        </authorList>
    </citation>
    <scope>NUCLEOTIDE SEQUENCE [LARGE SCALE GENOMIC DNA]</scope>
    <source>
        <strain evidence="2 3">DJ1R-1</strain>
    </source>
</reference>
<dbReference type="EMBL" id="SIHO01000002">
    <property type="protein sequence ID" value="TFU03278.1"/>
    <property type="molecule type" value="Genomic_DNA"/>
</dbReference>
<dbReference type="SUPFAM" id="SSF53448">
    <property type="entry name" value="Nucleotide-diphospho-sugar transferases"/>
    <property type="match status" value="1"/>
</dbReference>
<evidence type="ECO:0000313" key="3">
    <source>
        <dbReference type="Proteomes" id="UP000297737"/>
    </source>
</evidence>
<dbReference type="Pfam" id="PF00535">
    <property type="entry name" value="Glycos_transf_2"/>
    <property type="match status" value="1"/>
</dbReference>
<accession>A0A4Y9EMN4</accession>
<dbReference type="Proteomes" id="UP000297737">
    <property type="component" value="Unassembled WGS sequence"/>
</dbReference>
<dbReference type="InterPro" id="IPR001173">
    <property type="entry name" value="Glyco_trans_2-like"/>
</dbReference>
<evidence type="ECO:0000259" key="1">
    <source>
        <dbReference type="Pfam" id="PF00535"/>
    </source>
</evidence>
<organism evidence="2 3">
    <name type="scientific">Glacieibacterium arshaanense</name>
    <dbReference type="NCBI Taxonomy" id="2511025"/>
    <lineage>
        <taxon>Bacteria</taxon>
        <taxon>Pseudomonadati</taxon>
        <taxon>Pseudomonadota</taxon>
        <taxon>Alphaproteobacteria</taxon>
        <taxon>Sphingomonadales</taxon>
        <taxon>Sphingosinicellaceae</taxon>
        <taxon>Glacieibacterium</taxon>
    </lineage>
</organism>
<dbReference type="CDD" id="cd06433">
    <property type="entry name" value="GT_2_WfgS_like"/>
    <property type="match status" value="1"/>
</dbReference>
<dbReference type="InterPro" id="IPR029044">
    <property type="entry name" value="Nucleotide-diphossugar_trans"/>
</dbReference>
<gene>
    <name evidence="2" type="ORF">EUV02_08800</name>
</gene>
<proteinExistence type="predicted"/>
<keyword evidence="2" id="KW-0808">Transferase</keyword>
<dbReference type="OrthoDB" id="9807795at2"/>
<feature type="domain" description="Glycosyltransferase 2-like" evidence="1">
    <location>
        <begin position="45"/>
        <end position="174"/>
    </location>
</feature>
<evidence type="ECO:0000313" key="2">
    <source>
        <dbReference type="EMBL" id="TFU03278.1"/>
    </source>
</evidence>
<dbReference type="InterPro" id="IPR050834">
    <property type="entry name" value="Glycosyltransf_2"/>
</dbReference>
<protein>
    <submittedName>
        <fullName evidence="2">Glycosyltransferase</fullName>
    </submittedName>
</protein>
<comment type="caution">
    <text evidence="2">The sequence shown here is derived from an EMBL/GenBank/DDBJ whole genome shotgun (WGS) entry which is preliminary data.</text>
</comment>
<dbReference type="PANTHER" id="PTHR43685">
    <property type="entry name" value="GLYCOSYLTRANSFERASE"/>
    <property type="match status" value="1"/>
</dbReference>
<dbReference type="AlphaFoldDB" id="A0A4Y9EMN4"/>
<name>A0A4Y9EMN4_9SPHN</name>
<dbReference type="PANTHER" id="PTHR43685:SF11">
    <property type="entry name" value="GLYCOSYLTRANSFERASE TAGX-RELATED"/>
    <property type="match status" value="1"/>
</dbReference>
<sequence length="305" mass="32413">MDAVAGLRRCSEWPAAADRRHLRARGCGLSDSAAPPVRAPLPVISIVTISFNQARFLPAAIDSIVGQDYPGLDYIVVDPGSTDGSREIIASYGDRIATVLLDPDKGPADGLNKGFAAACGDIFGYINADDLLLPGALARVAAAFADPAVDVVLGNGVIIDDHDRQLRTAQSSRFSRGAYGHGAMTFIQQGCFFRATAFARAGGFNIANRTCWDAELLIDMALAGARIVNIPDRLGAFRLYGDTITGSGRLAEAMRIDVARIAAKALGRPPRLGDGVLARLYLLARRLGNPQATLDGARARLQQRR</sequence>
<dbReference type="Gene3D" id="3.90.550.10">
    <property type="entry name" value="Spore Coat Polysaccharide Biosynthesis Protein SpsA, Chain A"/>
    <property type="match status" value="1"/>
</dbReference>